<dbReference type="AlphaFoldDB" id="A0A511XLR4"/>
<evidence type="ECO:0000256" key="1">
    <source>
        <dbReference type="ARBA" id="ARBA00007768"/>
    </source>
</evidence>
<dbReference type="OrthoDB" id="9815677at2"/>
<dbReference type="HAMAP" id="MF_00795">
    <property type="entry name" value="CutC"/>
    <property type="match status" value="1"/>
</dbReference>
<comment type="subcellular location">
    <subcellularLocation>
        <location evidence="2">Cytoplasm</location>
    </subcellularLocation>
</comment>
<comment type="similarity">
    <text evidence="1 2">Belongs to the CutC family.</text>
</comment>
<dbReference type="RefSeq" id="WP_146889275.1">
    <property type="nucleotide sequence ID" value="NZ_BJYG01000028.1"/>
</dbReference>
<dbReference type="PANTHER" id="PTHR12598:SF0">
    <property type="entry name" value="COPPER HOMEOSTASIS PROTEIN CUTC HOMOLOG"/>
    <property type="match status" value="1"/>
</dbReference>
<feature type="region of interest" description="Disordered" evidence="3">
    <location>
        <begin position="206"/>
        <end position="232"/>
    </location>
</feature>
<protein>
    <recommendedName>
        <fullName evidence="2">PF03932 family protein CutC</fullName>
    </recommendedName>
</protein>
<dbReference type="Gene3D" id="3.20.20.380">
    <property type="entry name" value="Copper homeostasis (CutC) domain"/>
    <property type="match status" value="1"/>
</dbReference>
<dbReference type="GO" id="GO:0005737">
    <property type="term" value="C:cytoplasm"/>
    <property type="evidence" value="ECO:0007669"/>
    <property type="project" value="UniProtKB-SubCell"/>
</dbReference>
<comment type="caution">
    <text evidence="4">The sequence shown here is derived from an EMBL/GenBank/DDBJ whole genome shotgun (WGS) entry which is preliminary data.</text>
</comment>
<evidence type="ECO:0000313" key="5">
    <source>
        <dbReference type="Proteomes" id="UP000321746"/>
    </source>
</evidence>
<accession>A0A511XLR4</accession>
<dbReference type="GO" id="GO:0005507">
    <property type="term" value="F:copper ion binding"/>
    <property type="evidence" value="ECO:0007669"/>
    <property type="project" value="TreeGrafter"/>
</dbReference>
<gene>
    <name evidence="2 4" type="primary">cutC</name>
    <name evidence="4" type="ORF">AOE01nite_21110</name>
</gene>
<dbReference type="SUPFAM" id="SSF110395">
    <property type="entry name" value="CutC-like"/>
    <property type="match status" value="1"/>
</dbReference>
<dbReference type="InterPro" id="IPR005627">
    <property type="entry name" value="CutC-like"/>
</dbReference>
<evidence type="ECO:0000256" key="3">
    <source>
        <dbReference type="SAM" id="MobiDB-lite"/>
    </source>
</evidence>
<dbReference type="EMBL" id="BJYG01000028">
    <property type="protein sequence ID" value="GEN63887.1"/>
    <property type="molecule type" value="Genomic_DNA"/>
</dbReference>
<comment type="caution">
    <text evidence="2">Once thought to be involved in copper homeostasis, experiments in E.coli have shown this is not the case.</text>
</comment>
<keyword evidence="5" id="KW-1185">Reference proteome</keyword>
<dbReference type="InterPro" id="IPR036822">
    <property type="entry name" value="CutC-like_dom_sf"/>
</dbReference>
<dbReference type="Proteomes" id="UP000321746">
    <property type="component" value="Unassembled WGS sequence"/>
</dbReference>
<evidence type="ECO:0000256" key="2">
    <source>
        <dbReference type="HAMAP-Rule" id="MF_00795"/>
    </source>
</evidence>
<reference evidence="4 5" key="1">
    <citation type="submission" date="2019-07" db="EMBL/GenBank/DDBJ databases">
        <title>Whole genome shotgun sequence of Acetobacter oeni NBRC 105207.</title>
        <authorList>
            <person name="Hosoyama A."/>
            <person name="Uohara A."/>
            <person name="Ohji S."/>
            <person name="Ichikawa N."/>
        </authorList>
    </citation>
    <scope>NUCLEOTIDE SEQUENCE [LARGE SCALE GENOMIC DNA]</scope>
    <source>
        <strain evidence="4 5">NBRC 105207</strain>
    </source>
</reference>
<proteinExistence type="inferred from homology"/>
<name>A0A511XLR4_9PROT</name>
<evidence type="ECO:0000313" key="4">
    <source>
        <dbReference type="EMBL" id="GEN63887.1"/>
    </source>
</evidence>
<dbReference type="Pfam" id="PF03932">
    <property type="entry name" value="CutC"/>
    <property type="match status" value="1"/>
</dbReference>
<sequence length="255" mass="26330">MRHKPAPELEVCVDSLSGLHAARAGGADRIELCGALSLGGLTPSAGLLRSATRISVPVFVMIRPRAGNFVFSADEEDTMHRDIEAVGSAGLGGVVLGASRPDGALDTDCLRRLLDHAKTCGLSHATLHRAFDLTPDPLQALEQAVALGFERILTSGGARTAATGATTLRTLHEKASGRITIMAGSGVTARNAASLLKETGADALHSSCRDNTSSETAQPDNDPFGFGARPAETSESAVRALRAAIGAFASSGENY</sequence>
<keyword evidence="2" id="KW-0963">Cytoplasm</keyword>
<feature type="compositionally biased region" description="Polar residues" evidence="3">
    <location>
        <begin position="209"/>
        <end position="219"/>
    </location>
</feature>
<dbReference type="PANTHER" id="PTHR12598">
    <property type="entry name" value="COPPER HOMEOSTASIS PROTEIN CUTC"/>
    <property type="match status" value="1"/>
</dbReference>
<organism evidence="4 5">
    <name type="scientific">Acetobacter oeni</name>
    <dbReference type="NCBI Taxonomy" id="304077"/>
    <lineage>
        <taxon>Bacteria</taxon>
        <taxon>Pseudomonadati</taxon>
        <taxon>Pseudomonadota</taxon>
        <taxon>Alphaproteobacteria</taxon>
        <taxon>Acetobacterales</taxon>
        <taxon>Acetobacteraceae</taxon>
        <taxon>Acetobacter</taxon>
    </lineage>
</organism>